<sequence>MVLVELGYECDLKLVVYSKPTATATASKPSVSERVRGPDLMLNMKATRRINSAVQSRRFSIQKIP</sequence>
<keyword evidence="2" id="KW-1185">Reference proteome</keyword>
<proteinExistence type="predicted"/>
<evidence type="ECO:0000313" key="1">
    <source>
        <dbReference type="EMBL" id="KIM71941.1"/>
    </source>
</evidence>
<name>A0A0C3EVS8_PILCF</name>
<protein>
    <submittedName>
        <fullName evidence="1">Uncharacterized protein</fullName>
    </submittedName>
</protein>
<dbReference type="Proteomes" id="UP000054166">
    <property type="component" value="Unassembled WGS sequence"/>
</dbReference>
<organism evidence="1 2">
    <name type="scientific">Piloderma croceum (strain F 1598)</name>
    <dbReference type="NCBI Taxonomy" id="765440"/>
    <lineage>
        <taxon>Eukaryota</taxon>
        <taxon>Fungi</taxon>
        <taxon>Dikarya</taxon>
        <taxon>Basidiomycota</taxon>
        <taxon>Agaricomycotina</taxon>
        <taxon>Agaricomycetes</taxon>
        <taxon>Agaricomycetidae</taxon>
        <taxon>Atheliales</taxon>
        <taxon>Atheliaceae</taxon>
        <taxon>Piloderma</taxon>
    </lineage>
</organism>
<dbReference type="AlphaFoldDB" id="A0A0C3EVS8"/>
<accession>A0A0C3EVS8</accession>
<evidence type="ECO:0000313" key="2">
    <source>
        <dbReference type="Proteomes" id="UP000054166"/>
    </source>
</evidence>
<gene>
    <name evidence="1" type="ORF">PILCRDRAFT_830067</name>
</gene>
<reference evidence="1 2" key="1">
    <citation type="submission" date="2014-04" db="EMBL/GenBank/DDBJ databases">
        <authorList>
            <consortium name="DOE Joint Genome Institute"/>
            <person name="Kuo A."/>
            <person name="Tarkka M."/>
            <person name="Buscot F."/>
            <person name="Kohler A."/>
            <person name="Nagy L.G."/>
            <person name="Floudas D."/>
            <person name="Copeland A."/>
            <person name="Barry K.W."/>
            <person name="Cichocki N."/>
            <person name="Veneault-Fourrey C."/>
            <person name="LaButti K."/>
            <person name="Lindquist E.A."/>
            <person name="Lipzen A."/>
            <person name="Lundell T."/>
            <person name="Morin E."/>
            <person name="Murat C."/>
            <person name="Sun H."/>
            <person name="Tunlid A."/>
            <person name="Henrissat B."/>
            <person name="Grigoriev I.V."/>
            <person name="Hibbett D.S."/>
            <person name="Martin F."/>
            <person name="Nordberg H.P."/>
            <person name="Cantor M.N."/>
            <person name="Hua S.X."/>
        </authorList>
    </citation>
    <scope>NUCLEOTIDE SEQUENCE [LARGE SCALE GENOMIC DNA]</scope>
    <source>
        <strain evidence="1 2">F 1598</strain>
    </source>
</reference>
<dbReference type="HOGENOM" id="CLU_2850526_0_0_1"/>
<dbReference type="EMBL" id="KN833186">
    <property type="protein sequence ID" value="KIM71941.1"/>
    <property type="molecule type" value="Genomic_DNA"/>
</dbReference>
<dbReference type="InParanoid" id="A0A0C3EVS8"/>
<reference evidence="2" key="2">
    <citation type="submission" date="2015-01" db="EMBL/GenBank/DDBJ databases">
        <title>Evolutionary Origins and Diversification of the Mycorrhizal Mutualists.</title>
        <authorList>
            <consortium name="DOE Joint Genome Institute"/>
            <consortium name="Mycorrhizal Genomics Consortium"/>
            <person name="Kohler A."/>
            <person name="Kuo A."/>
            <person name="Nagy L.G."/>
            <person name="Floudas D."/>
            <person name="Copeland A."/>
            <person name="Barry K.W."/>
            <person name="Cichocki N."/>
            <person name="Veneault-Fourrey C."/>
            <person name="LaButti K."/>
            <person name="Lindquist E.A."/>
            <person name="Lipzen A."/>
            <person name="Lundell T."/>
            <person name="Morin E."/>
            <person name="Murat C."/>
            <person name="Riley R."/>
            <person name="Ohm R."/>
            <person name="Sun H."/>
            <person name="Tunlid A."/>
            <person name="Henrissat B."/>
            <person name="Grigoriev I.V."/>
            <person name="Hibbett D.S."/>
            <person name="Martin F."/>
        </authorList>
    </citation>
    <scope>NUCLEOTIDE SEQUENCE [LARGE SCALE GENOMIC DNA]</scope>
    <source>
        <strain evidence="2">F 1598</strain>
    </source>
</reference>